<evidence type="ECO:0000256" key="9">
    <source>
        <dbReference type="ARBA" id="ARBA00023033"/>
    </source>
</evidence>
<dbReference type="Proteomes" id="UP000306102">
    <property type="component" value="Unassembled WGS sequence"/>
</dbReference>
<dbReference type="PROSITE" id="PS00086">
    <property type="entry name" value="CYTOCHROME_P450"/>
    <property type="match status" value="1"/>
</dbReference>
<dbReference type="PANTHER" id="PTHR24282:SF255">
    <property type="entry name" value="CYTOCHROME P450 72A11-RELATED"/>
    <property type="match status" value="1"/>
</dbReference>
<evidence type="ECO:0000256" key="11">
    <source>
        <dbReference type="PIRSR" id="PIRSR602401-1"/>
    </source>
</evidence>
<evidence type="ECO:0000256" key="13">
    <source>
        <dbReference type="SAM" id="Phobius"/>
    </source>
</evidence>
<dbReference type="EMBL" id="SDRB02013831">
    <property type="protein sequence ID" value="THF93890.1"/>
    <property type="molecule type" value="Genomic_DNA"/>
</dbReference>
<dbReference type="CDD" id="cd20642">
    <property type="entry name" value="CYP72"/>
    <property type="match status" value="1"/>
</dbReference>
<dbReference type="SUPFAM" id="SSF48264">
    <property type="entry name" value="Cytochrome P450"/>
    <property type="match status" value="1"/>
</dbReference>
<feature type="transmembrane region" description="Helical" evidence="13">
    <location>
        <begin position="12"/>
        <end position="35"/>
    </location>
</feature>
<dbReference type="PANTHER" id="PTHR24282">
    <property type="entry name" value="CYTOCHROME P450 FAMILY MEMBER"/>
    <property type="match status" value="1"/>
</dbReference>
<evidence type="ECO:0000256" key="4">
    <source>
        <dbReference type="ARBA" id="ARBA00022692"/>
    </source>
</evidence>
<evidence type="ECO:0000313" key="15">
    <source>
        <dbReference type="Proteomes" id="UP000306102"/>
    </source>
</evidence>
<dbReference type="Pfam" id="PF00067">
    <property type="entry name" value="p450"/>
    <property type="match status" value="1"/>
</dbReference>
<dbReference type="GO" id="GO:0005506">
    <property type="term" value="F:iron ion binding"/>
    <property type="evidence" value="ECO:0007669"/>
    <property type="project" value="InterPro"/>
</dbReference>
<comment type="caution">
    <text evidence="14">The sequence shown here is derived from an EMBL/GenBank/DDBJ whole genome shotgun (WGS) entry which is preliminary data.</text>
</comment>
<evidence type="ECO:0000256" key="10">
    <source>
        <dbReference type="ARBA" id="ARBA00023136"/>
    </source>
</evidence>
<comment type="cofactor">
    <cofactor evidence="11">
        <name>heme</name>
        <dbReference type="ChEBI" id="CHEBI:30413"/>
    </cofactor>
</comment>
<keyword evidence="9 12" id="KW-0503">Monooxygenase</keyword>
<dbReference type="GO" id="GO:0004497">
    <property type="term" value="F:monooxygenase activity"/>
    <property type="evidence" value="ECO:0007669"/>
    <property type="project" value="UniProtKB-KW"/>
</dbReference>
<dbReference type="PRINTS" id="PR00463">
    <property type="entry name" value="EP450I"/>
</dbReference>
<evidence type="ECO:0000256" key="8">
    <source>
        <dbReference type="ARBA" id="ARBA00023004"/>
    </source>
</evidence>
<sequence length="530" mass="60346">MGTHMEIINESSGAIGCGIIGVVLLSLIWGSWRILNWVWLRPKKLESCLRKQGLSGNSYKLFFGDLKESSAMNKEASSTGISISDDAVPSRVLPFIHTNISNYGKKSFTWFRPIPNVNIVDPELVKEVLSKNFNYQKTKSNPFIKLVANGLTTLDGEQWTKHRKIINPAFHMEKLKHMVPAFYLCCSEMISKWENNIASTEGSCEVDVWPYLQTLTSDVISRAAFGSNYEDGRKIFKLQKELIALIIQTASTVYIPGARFLPTKRNRRMKEIDKEIHATLSVIIDKRMKAMKEGETSKDDLLGILLKSNLREIEQHGNNRKDGMTIEEVIEECKLFYIGGQETTSILLVWTMILLSRHQNWQQLAREEVLQVFGNNKPDFDGLNRLKIVTMILYEVLRLYPPLVWMERVVHEDMKLGGITLPEGVIVSLHVMLLHYDREIWGDDVKEFKPERFAEGVSKATKNNQASFSPFSSGPRVCIGQNFSMLEAKMAIATILQQFSFELSPSYTHAPFAMLTLQPQYGAHLILHKL</sequence>
<reference evidence="14 15" key="1">
    <citation type="journal article" date="2018" name="Proc. Natl. Acad. Sci. U.S.A.">
        <title>Draft genome sequence of Camellia sinensis var. sinensis provides insights into the evolution of the tea genome and tea quality.</title>
        <authorList>
            <person name="Wei C."/>
            <person name="Yang H."/>
            <person name="Wang S."/>
            <person name="Zhao J."/>
            <person name="Liu C."/>
            <person name="Gao L."/>
            <person name="Xia E."/>
            <person name="Lu Y."/>
            <person name="Tai Y."/>
            <person name="She G."/>
            <person name="Sun J."/>
            <person name="Cao H."/>
            <person name="Tong W."/>
            <person name="Gao Q."/>
            <person name="Li Y."/>
            <person name="Deng W."/>
            <person name="Jiang X."/>
            <person name="Wang W."/>
            <person name="Chen Q."/>
            <person name="Zhang S."/>
            <person name="Li H."/>
            <person name="Wu J."/>
            <person name="Wang P."/>
            <person name="Li P."/>
            <person name="Shi C."/>
            <person name="Zheng F."/>
            <person name="Jian J."/>
            <person name="Huang B."/>
            <person name="Shan D."/>
            <person name="Shi M."/>
            <person name="Fang C."/>
            <person name="Yue Y."/>
            <person name="Li F."/>
            <person name="Li D."/>
            <person name="Wei S."/>
            <person name="Han B."/>
            <person name="Jiang C."/>
            <person name="Yin Y."/>
            <person name="Xia T."/>
            <person name="Zhang Z."/>
            <person name="Bennetzen J.L."/>
            <person name="Zhao S."/>
            <person name="Wan X."/>
        </authorList>
    </citation>
    <scope>NUCLEOTIDE SEQUENCE [LARGE SCALE GENOMIC DNA]</scope>
    <source>
        <strain evidence="15">cv. Shuchazao</strain>
        <tissue evidence="14">Leaf</tissue>
    </source>
</reference>
<dbReference type="AlphaFoldDB" id="A0A4S4CVC3"/>
<keyword evidence="5 11" id="KW-0479">Metal-binding</keyword>
<evidence type="ECO:0000256" key="7">
    <source>
        <dbReference type="ARBA" id="ARBA00023002"/>
    </source>
</evidence>
<keyword evidence="7 12" id="KW-0560">Oxidoreductase</keyword>
<dbReference type="InterPro" id="IPR002401">
    <property type="entry name" value="Cyt_P450_E_grp-I"/>
</dbReference>
<organism evidence="14 15">
    <name type="scientific">Camellia sinensis var. sinensis</name>
    <name type="common">China tea</name>
    <dbReference type="NCBI Taxonomy" id="542762"/>
    <lineage>
        <taxon>Eukaryota</taxon>
        <taxon>Viridiplantae</taxon>
        <taxon>Streptophyta</taxon>
        <taxon>Embryophyta</taxon>
        <taxon>Tracheophyta</taxon>
        <taxon>Spermatophyta</taxon>
        <taxon>Magnoliopsida</taxon>
        <taxon>eudicotyledons</taxon>
        <taxon>Gunneridae</taxon>
        <taxon>Pentapetalae</taxon>
        <taxon>asterids</taxon>
        <taxon>Ericales</taxon>
        <taxon>Theaceae</taxon>
        <taxon>Camellia</taxon>
    </lineage>
</organism>
<dbReference type="FunFam" id="1.10.630.10:FF:000029">
    <property type="entry name" value="Cytochrome P450 734A1"/>
    <property type="match status" value="1"/>
</dbReference>
<evidence type="ECO:0000256" key="1">
    <source>
        <dbReference type="ARBA" id="ARBA00004370"/>
    </source>
</evidence>
<keyword evidence="10 13" id="KW-0472">Membrane</keyword>
<keyword evidence="6 13" id="KW-1133">Transmembrane helix</keyword>
<dbReference type="InterPro" id="IPR036396">
    <property type="entry name" value="Cyt_P450_sf"/>
</dbReference>
<evidence type="ECO:0000256" key="12">
    <source>
        <dbReference type="RuleBase" id="RU000461"/>
    </source>
</evidence>
<protein>
    <recommendedName>
        <fullName evidence="16">Cytochrome P450</fullName>
    </recommendedName>
</protein>
<dbReference type="PRINTS" id="PR00385">
    <property type="entry name" value="P450"/>
</dbReference>
<feature type="binding site" description="axial binding residue" evidence="11">
    <location>
        <position position="478"/>
    </location>
    <ligand>
        <name>heme</name>
        <dbReference type="ChEBI" id="CHEBI:30413"/>
    </ligand>
    <ligandPart>
        <name>Fe</name>
        <dbReference type="ChEBI" id="CHEBI:18248"/>
    </ligandPart>
</feature>
<evidence type="ECO:0000256" key="2">
    <source>
        <dbReference type="ARBA" id="ARBA00010617"/>
    </source>
</evidence>
<dbReference type="InterPro" id="IPR017972">
    <property type="entry name" value="Cyt_P450_CS"/>
</dbReference>
<keyword evidence="15" id="KW-1185">Reference proteome</keyword>
<gene>
    <name evidence="14" type="ORF">TEA_026714</name>
</gene>
<proteinExistence type="inferred from homology"/>
<dbReference type="InterPro" id="IPR050665">
    <property type="entry name" value="Cytochrome_P450_Monooxygen"/>
</dbReference>
<evidence type="ECO:0008006" key="16">
    <source>
        <dbReference type="Google" id="ProtNLM"/>
    </source>
</evidence>
<keyword evidence="3 11" id="KW-0349">Heme</keyword>
<dbReference type="STRING" id="542762.A0A4S4CVC3"/>
<accession>A0A4S4CVC3</accession>
<evidence type="ECO:0000256" key="3">
    <source>
        <dbReference type="ARBA" id="ARBA00022617"/>
    </source>
</evidence>
<dbReference type="GO" id="GO:0016705">
    <property type="term" value="F:oxidoreductase activity, acting on paired donors, with incorporation or reduction of molecular oxygen"/>
    <property type="evidence" value="ECO:0007669"/>
    <property type="project" value="InterPro"/>
</dbReference>
<dbReference type="GO" id="GO:0016020">
    <property type="term" value="C:membrane"/>
    <property type="evidence" value="ECO:0007669"/>
    <property type="project" value="UniProtKB-SubCell"/>
</dbReference>
<name>A0A4S4CVC3_CAMSN</name>
<comment type="subcellular location">
    <subcellularLocation>
        <location evidence="1">Membrane</location>
    </subcellularLocation>
</comment>
<keyword evidence="4 13" id="KW-0812">Transmembrane</keyword>
<evidence type="ECO:0000256" key="5">
    <source>
        <dbReference type="ARBA" id="ARBA00022723"/>
    </source>
</evidence>
<keyword evidence="8 11" id="KW-0408">Iron</keyword>
<evidence type="ECO:0000313" key="14">
    <source>
        <dbReference type="EMBL" id="THF93890.1"/>
    </source>
</evidence>
<comment type="similarity">
    <text evidence="2 12">Belongs to the cytochrome P450 family.</text>
</comment>
<dbReference type="InterPro" id="IPR001128">
    <property type="entry name" value="Cyt_P450"/>
</dbReference>
<dbReference type="GO" id="GO:0020037">
    <property type="term" value="F:heme binding"/>
    <property type="evidence" value="ECO:0007669"/>
    <property type="project" value="InterPro"/>
</dbReference>
<dbReference type="Gene3D" id="1.10.630.10">
    <property type="entry name" value="Cytochrome P450"/>
    <property type="match status" value="1"/>
</dbReference>
<evidence type="ECO:0000256" key="6">
    <source>
        <dbReference type="ARBA" id="ARBA00022989"/>
    </source>
</evidence>